<keyword evidence="2" id="KW-1185">Reference proteome</keyword>
<evidence type="ECO:0000313" key="2">
    <source>
        <dbReference type="Proteomes" id="UP000800092"/>
    </source>
</evidence>
<name>A0A6A6GUL4_VIRVR</name>
<protein>
    <recommendedName>
        <fullName evidence="3">CoA-dependent acyltransferase</fullName>
    </recommendedName>
</protein>
<reference evidence="1" key="1">
    <citation type="journal article" date="2020" name="Stud. Mycol.">
        <title>101 Dothideomycetes genomes: a test case for predicting lifestyles and emergence of pathogens.</title>
        <authorList>
            <person name="Haridas S."/>
            <person name="Albert R."/>
            <person name="Binder M."/>
            <person name="Bloem J."/>
            <person name="Labutti K."/>
            <person name="Salamov A."/>
            <person name="Andreopoulos B."/>
            <person name="Baker S."/>
            <person name="Barry K."/>
            <person name="Bills G."/>
            <person name="Bluhm B."/>
            <person name="Cannon C."/>
            <person name="Castanera R."/>
            <person name="Culley D."/>
            <person name="Daum C."/>
            <person name="Ezra D."/>
            <person name="Gonzalez J."/>
            <person name="Henrissat B."/>
            <person name="Kuo A."/>
            <person name="Liang C."/>
            <person name="Lipzen A."/>
            <person name="Lutzoni F."/>
            <person name="Magnuson J."/>
            <person name="Mondo S."/>
            <person name="Nolan M."/>
            <person name="Ohm R."/>
            <person name="Pangilinan J."/>
            <person name="Park H.-J."/>
            <person name="Ramirez L."/>
            <person name="Alfaro M."/>
            <person name="Sun H."/>
            <person name="Tritt A."/>
            <person name="Yoshinaga Y."/>
            <person name="Zwiers L.-H."/>
            <person name="Turgeon B."/>
            <person name="Goodwin S."/>
            <person name="Spatafora J."/>
            <person name="Crous P."/>
            <person name="Grigoriev I."/>
        </authorList>
    </citation>
    <scope>NUCLEOTIDE SEQUENCE</scope>
    <source>
        <strain evidence="1">Tuck. ex Michener</strain>
    </source>
</reference>
<dbReference type="PANTHER" id="PTHR28037">
    <property type="entry name" value="ALCOHOL O-ACETYLTRANSFERASE 1-RELATED"/>
    <property type="match status" value="1"/>
</dbReference>
<dbReference type="Proteomes" id="UP000800092">
    <property type="component" value="Unassembled WGS sequence"/>
</dbReference>
<evidence type="ECO:0008006" key="3">
    <source>
        <dbReference type="Google" id="ProtNLM"/>
    </source>
</evidence>
<accession>A0A6A6GUL4</accession>
<dbReference type="InterPro" id="IPR052058">
    <property type="entry name" value="Alcohol_O-acetyltransferase"/>
</dbReference>
<proteinExistence type="predicted"/>
<dbReference type="InterPro" id="IPR023213">
    <property type="entry name" value="CAT-like_dom_sf"/>
</dbReference>
<gene>
    <name evidence="1" type="ORF">EV356DRAFT_455751</name>
</gene>
<evidence type="ECO:0000313" key="1">
    <source>
        <dbReference type="EMBL" id="KAF2229496.1"/>
    </source>
</evidence>
<dbReference type="Gene3D" id="3.30.559.10">
    <property type="entry name" value="Chloramphenicol acetyltransferase-like domain"/>
    <property type="match status" value="1"/>
</dbReference>
<dbReference type="OrthoDB" id="3355480at2759"/>
<dbReference type="PANTHER" id="PTHR28037:SF1">
    <property type="entry name" value="ALCOHOL O-ACETYLTRANSFERASE 1-RELATED"/>
    <property type="match status" value="1"/>
</dbReference>
<dbReference type="EMBL" id="ML991862">
    <property type="protein sequence ID" value="KAF2229496.1"/>
    <property type="molecule type" value="Genomic_DNA"/>
</dbReference>
<dbReference type="AlphaFoldDB" id="A0A6A6GUL4"/>
<sequence>MHTENGSHWLERYHSGYHEWKTYGRNGDSLSGRPLGLVETMFDCDGRRFEGRADVHGVLKLKIKGRETREQLRKRIRLAWANFRAHHPLTRAIADKLPSGPIIDETGKEGHQRYFVIRPLGKSSKENLEDSSATLTFVEDFHAQVDPADFLKHVENTGRAIDPSKSLSKLFVLPLIKLSDGTFQLPLVFIFAHQITDGLTMYNWLPHFNHLLNQSQSTLLTLLTTLSSLSSPNPPKTSLPPLPPAQEDLYPPIPGTPAHQRWSWLLLRILRHIRRPLPPAFPNPLTRTHPLPPGHARPMPPSYPSILNYHPTPPLNTHRAHAVLSPAASRRFHAIALSAGVSLGATAFALVGLVMQTLHASLHPRCDDEEARPSFIASFPLNPRAFLSSASAAPADSLMLGFSSGLVLPFLPLEAPVGLRMRVLARRAQAQLRRYQRREVRRSKDGARAAAGARELLQDLYLMTAERSEMLLGEEERMGWVVQGGYPARGNPTGATCGVSWVGAVEALMRGPMDAKVEEEGKRKDGVVGGNGEEQSEFEAAWMDVDMGIRVREREFLVGGSTLGHDRVSFAVSYDGNAYDEALVRKWEEKMETILLEDAPNSRL</sequence>
<organism evidence="1 2">
    <name type="scientific">Viridothelium virens</name>
    <name type="common">Speckled blister lichen</name>
    <name type="synonym">Trypethelium virens</name>
    <dbReference type="NCBI Taxonomy" id="1048519"/>
    <lineage>
        <taxon>Eukaryota</taxon>
        <taxon>Fungi</taxon>
        <taxon>Dikarya</taxon>
        <taxon>Ascomycota</taxon>
        <taxon>Pezizomycotina</taxon>
        <taxon>Dothideomycetes</taxon>
        <taxon>Dothideomycetes incertae sedis</taxon>
        <taxon>Trypetheliales</taxon>
        <taxon>Trypetheliaceae</taxon>
        <taxon>Viridothelium</taxon>
    </lineage>
</organism>